<evidence type="ECO:0000313" key="2">
    <source>
        <dbReference type="Proteomes" id="UP000035352"/>
    </source>
</evidence>
<reference evidence="1 2" key="1">
    <citation type="submission" date="2015-05" db="EMBL/GenBank/DDBJ databases">
        <authorList>
            <person name="Tang B."/>
            <person name="Yu Y."/>
        </authorList>
    </citation>
    <scope>NUCLEOTIDE SEQUENCE [LARGE SCALE GENOMIC DNA]</scope>
    <source>
        <strain evidence="1 2">DSM 7029</strain>
    </source>
</reference>
<dbReference type="Gene3D" id="3.40.50.11350">
    <property type="match status" value="1"/>
</dbReference>
<protein>
    <submittedName>
        <fullName evidence="1">Uncharacterized protein</fullName>
    </submittedName>
</protein>
<dbReference type="RefSeq" id="WP_047194375.1">
    <property type="nucleotide sequence ID" value="NZ_CP011371.1"/>
</dbReference>
<dbReference type="AlphaFoldDB" id="A0A0G3BGG6"/>
<dbReference type="KEGG" id="pbh:AAW51_1833"/>
<dbReference type="Proteomes" id="UP000035352">
    <property type="component" value="Chromosome"/>
</dbReference>
<accession>A0A0G3BGG6</accession>
<gene>
    <name evidence="1" type="ORF">AAW51_1833</name>
</gene>
<organism evidence="1 2">
    <name type="scientific">Caldimonas brevitalea</name>
    <dbReference type="NCBI Taxonomy" id="413882"/>
    <lineage>
        <taxon>Bacteria</taxon>
        <taxon>Pseudomonadati</taxon>
        <taxon>Pseudomonadota</taxon>
        <taxon>Betaproteobacteria</taxon>
        <taxon>Burkholderiales</taxon>
        <taxon>Sphaerotilaceae</taxon>
        <taxon>Caldimonas</taxon>
    </lineage>
</organism>
<dbReference type="EMBL" id="CP011371">
    <property type="protein sequence ID" value="AKJ28524.1"/>
    <property type="molecule type" value="Genomic_DNA"/>
</dbReference>
<name>A0A0G3BGG6_9BURK</name>
<sequence>MTRSIYIYCDGGFGNRYNALISGLILAEAADLSPVIVWPTNNWCGAAYEEIFAEMAHPVVRRELRTFVDEKERYHHLMVEDHLGMNVPNASPTQLPSQSALLDYVKSSPKDVFYYTALIPSYMEFAAVRRQVLALRFRPEIMARAEHFVQTQTPGEFFGVQIRKTDFGAHGADDNNLYDLIAKCPDRRFFVCSDDKTVEERFRVLPNVAIHDKSAHVEKLVDGGWTQQTADQSGRVYACNINRSALSVIDAIVDLLILSRSKVVKTSSSTFLNAALMIQACTADAATR</sequence>
<dbReference type="STRING" id="413882.AAW51_1833"/>
<evidence type="ECO:0000313" key="1">
    <source>
        <dbReference type="EMBL" id="AKJ28524.1"/>
    </source>
</evidence>
<keyword evidence="2" id="KW-1185">Reference proteome</keyword>
<proteinExistence type="predicted"/>